<organism evidence="1 2">
    <name type="scientific">Comamonas testosteroni (strain DSM 14576 / KF-1)</name>
    <name type="common">Pseudomonas testosteroni</name>
    <dbReference type="NCBI Taxonomy" id="399795"/>
    <lineage>
        <taxon>Bacteria</taxon>
        <taxon>Pseudomonadati</taxon>
        <taxon>Pseudomonadota</taxon>
        <taxon>Betaproteobacteria</taxon>
        <taxon>Burkholderiales</taxon>
        <taxon>Comamonadaceae</taxon>
        <taxon>Comamonas</taxon>
    </lineage>
</organism>
<dbReference type="AlphaFoldDB" id="B7X3U3"/>
<sequence length="244" mass="26454">MFLIWKLRQARSSPGAPRSWPVWWGACRARCVGGLRQYPGGGGRSAGQPWIHRRLSALSRAVGCEARGRLPGEQPMHHGGLWAGLCIHQRHRKAGRPSTSSVTISSARLCTLVPRTRVRVCRSIHTHMPPCFVETVGSRSLFLAGLAALGFLNVLSLLVELAIKHACGQHLDLCHEAHHPLPGHGFDQRAVLLTAWRHPAGGVLLCDATFGKDCLLQGILQPLEVALSAIGNAVNAHVFKHSCS</sequence>
<comment type="caution">
    <text evidence="1">The sequence shown here is derived from an EMBL/GenBank/DDBJ whole genome shotgun (WGS) entry which is preliminary data.</text>
</comment>
<dbReference type="EMBL" id="AAUJ02000001">
    <property type="protein sequence ID" value="EED68612.1"/>
    <property type="molecule type" value="Genomic_DNA"/>
</dbReference>
<evidence type="ECO:0000313" key="2">
    <source>
        <dbReference type="Proteomes" id="UP000003039"/>
    </source>
</evidence>
<accession>B7X3U3</accession>
<name>B7X3U3_COMTK</name>
<protein>
    <submittedName>
        <fullName evidence="1">Uncharacterized protein</fullName>
    </submittedName>
</protein>
<gene>
    <name evidence="1" type="ORF">CtesDRAFT_PD3559</name>
</gene>
<evidence type="ECO:0000313" key="1">
    <source>
        <dbReference type="EMBL" id="EED68612.1"/>
    </source>
</evidence>
<reference evidence="1 2" key="1">
    <citation type="journal article" date="2004" name="Appl. Environ. Microbiol.">
        <title>Mineralization of individual congeners of linear alkylbenzenesulfonate by defined pairs of heterotrophic bacteria.</title>
        <authorList>
            <person name="Schleheck D."/>
            <person name="Knepper T.P."/>
            <person name="Fischer K."/>
            <person name="Cook A.M."/>
        </authorList>
    </citation>
    <scope>NUCLEOTIDE SEQUENCE [LARGE SCALE GENOMIC DNA]</scope>
    <source>
        <strain evidence="2">DSM 14576 / KF-1</strain>
    </source>
</reference>
<dbReference type="Proteomes" id="UP000003039">
    <property type="component" value="Unassembled WGS sequence"/>
</dbReference>
<proteinExistence type="predicted"/>